<dbReference type="SUPFAM" id="SSF54637">
    <property type="entry name" value="Thioesterase/thiol ester dehydrase-isomerase"/>
    <property type="match status" value="1"/>
</dbReference>
<evidence type="ECO:0000259" key="2">
    <source>
        <dbReference type="Pfam" id="PF13622"/>
    </source>
</evidence>
<dbReference type="EMBL" id="JH930477">
    <property type="protein sequence ID" value="EKM51300.1"/>
    <property type="molecule type" value="Genomic_DNA"/>
</dbReference>
<dbReference type="PANTHER" id="PTHR38110">
    <property type="entry name" value="CHROMOSOME 23, WHOLE GENOME SHOTGUN SEQUENCE"/>
    <property type="match status" value="1"/>
</dbReference>
<dbReference type="InterPro" id="IPR042171">
    <property type="entry name" value="Acyl-CoA_hotdog"/>
</dbReference>
<dbReference type="PANTHER" id="PTHR38110:SF1">
    <property type="entry name" value="THIOESTERASE DOMAIN-CONTAINING PROTEIN"/>
    <property type="match status" value="1"/>
</dbReference>
<dbReference type="InterPro" id="IPR029069">
    <property type="entry name" value="HotDog_dom_sf"/>
</dbReference>
<dbReference type="RefSeq" id="XP_007400446.1">
    <property type="nucleotide sequence ID" value="XM_007400384.1"/>
</dbReference>
<dbReference type="Proteomes" id="UP000008370">
    <property type="component" value="Unassembled WGS sequence"/>
</dbReference>
<dbReference type="Gene3D" id="2.40.160.210">
    <property type="entry name" value="Acyl-CoA thioesterase, double hotdog domain"/>
    <property type="match status" value="1"/>
</dbReference>
<proteinExistence type="predicted"/>
<dbReference type="GeneID" id="18908130"/>
<dbReference type="InParanoid" id="K5VX03"/>
<dbReference type="KEGG" id="pco:PHACADRAFT_129179"/>
<evidence type="ECO:0000313" key="4">
    <source>
        <dbReference type="Proteomes" id="UP000008370"/>
    </source>
</evidence>
<keyword evidence="4" id="KW-1185">Reference proteome</keyword>
<name>K5VX03_PHACS</name>
<protein>
    <recommendedName>
        <fullName evidence="2">Acyl-CoA thioesterase-like N-terminal HotDog domain-containing protein</fullName>
    </recommendedName>
</protein>
<dbReference type="InterPro" id="IPR049449">
    <property type="entry name" value="TesB_ACOT8-like_N"/>
</dbReference>
<dbReference type="HOGENOM" id="CLU_071618_0_0_1"/>
<evidence type="ECO:0000313" key="3">
    <source>
        <dbReference type="EMBL" id="EKM51300.1"/>
    </source>
</evidence>
<dbReference type="Pfam" id="PF13622">
    <property type="entry name" value="4HBT_3"/>
    <property type="match status" value="1"/>
</dbReference>
<gene>
    <name evidence="3" type="ORF">PHACADRAFT_129179</name>
</gene>
<reference evidence="3 4" key="1">
    <citation type="journal article" date="2012" name="BMC Genomics">
        <title>Comparative genomics of the white-rot fungi, Phanerochaete carnosa and P. chrysosporium, to elucidate the genetic basis of the distinct wood types they colonize.</title>
        <authorList>
            <person name="Suzuki H."/>
            <person name="MacDonald J."/>
            <person name="Syed K."/>
            <person name="Salamov A."/>
            <person name="Hori C."/>
            <person name="Aerts A."/>
            <person name="Henrissat B."/>
            <person name="Wiebenga A."/>
            <person name="vanKuyk P.A."/>
            <person name="Barry K."/>
            <person name="Lindquist E."/>
            <person name="LaButti K."/>
            <person name="Lapidus A."/>
            <person name="Lucas S."/>
            <person name="Coutinho P."/>
            <person name="Gong Y."/>
            <person name="Samejima M."/>
            <person name="Mahadevan R."/>
            <person name="Abou-Zaid M."/>
            <person name="de Vries R.P."/>
            <person name="Igarashi K."/>
            <person name="Yadav J.S."/>
            <person name="Grigoriev I.V."/>
            <person name="Master E.R."/>
        </authorList>
    </citation>
    <scope>NUCLEOTIDE SEQUENCE [LARGE SCALE GENOMIC DNA]</scope>
    <source>
        <strain evidence="3 4">HHB-10118-sp</strain>
    </source>
</reference>
<organism evidence="3 4">
    <name type="scientific">Phanerochaete carnosa (strain HHB-10118-sp)</name>
    <name type="common">White-rot fungus</name>
    <name type="synonym">Peniophora carnosa</name>
    <dbReference type="NCBI Taxonomy" id="650164"/>
    <lineage>
        <taxon>Eukaryota</taxon>
        <taxon>Fungi</taxon>
        <taxon>Dikarya</taxon>
        <taxon>Basidiomycota</taxon>
        <taxon>Agaricomycotina</taxon>
        <taxon>Agaricomycetes</taxon>
        <taxon>Polyporales</taxon>
        <taxon>Phanerochaetaceae</taxon>
        <taxon>Phanerochaete</taxon>
    </lineage>
</organism>
<sequence>MDSHLGYIIGLTINAFTQSQQATQHEDPMLLTTYFLRPAIQDEFEIRVNTVRRGKQVTVLRASFIQEGSERVSTTAIFTDLSVPVTTTNDRTLRPPHPLAPQIPMYSHPAATPLVPEAPGWNFFPRFTALRDTFYDAQHSASPPQSGTKLGHWYAWKDKREQITTTGLAVFADCFAPLPRVLMEPELGELDLCLPRVSITLMMHIEFKACIPPPVSVHHSPRAVAVYNGGRLVHDPMMRHDTYVELWTAPRMPDDELPDGGVDGRTAVQEAQDGD</sequence>
<feature type="region of interest" description="Disordered" evidence="1">
    <location>
        <begin position="252"/>
        <end position="275"/>
    </location>
</feature>
<dbReference type="AlphaFoldDB" id="K5VX03"/>
<evidence type="ECO:0000256" key="1">
    <source>
        <dbReference type="SAM" id="MobiDB-lite"/>
    </source>
</evidence>
<feature type="domain" description="Acyl-CoA thioesterase-like N-terminal HotDog" evidence="2">
    <location>
        <begin position="4"/>
        <end position="78"/>
    </location>
</feature>
<dbReference type="OrthoDB" id="2532955at2759"/>
<dbReference type="STRING" id="650164.K5VX03"/>
<accession>K5VX03</accession>
<dbReference type="InterPro" id="IPR052389">
    <property type="entry name" value="Sec_Metab_Biosynth-Assoc"/>
</dbReference>